<dbReference type="EMBL" id="BAAASZ010000014">
    <property type="protein sequence ID" value="GAA2433898.1"/>
    <property type="molecule type" value="Genomic_DNA"/>
</dbReference>
<dbReference type="InterPro" id="IPR036866">
    <property type="entry name" value="RibonucZ/Hydroxyglut_hydro"/>
</dbReference>
<dbReference type="InterPro" id="IPR001279">
    <property type="entry name" value="Metallo-B-lactamas"/>
</dbReference>
<comment type="caution">
    <text evidence="2">The sequence shown here is derived from an EMBL/GenBank/DDBJ whole genome shotgun (WGS) entry which is preliminary data.</text>
</comment>
<dbReference type="Gene3D" id="3.60.15.10">
    <property type="entry name" value="Ribonuclease Z/Hydroxyacylglutathione hydrolase-like"/>
    <property type="match status" value="1"/>
</dbReference>
<reference evidence="3" key="1">
    <citation type="journal article" date="2019" name="Int. J. Syst. Evol. Microbiol.">
        <title>The Global Catalogue of Microorganisms (GCM) 10K type strain sequencing project: providing services to taxonomists for standard genome sequencing and annotation.</title>
        <authorList>
            <consortium name="The Broad Institute Genomics Platform"/>
            <consortium name="The Broad Institute Genome Sequencing Center for Infectious Disease"/>
            <person name="Wu L."/>
            <person name="Ma J."/>
        </authorList>
    </citation>
    <scope>NUCLEOTIDE SEQUENCE [LARGE SCALE GENOMIC DNA]</scope>
    <source>
        <strain evidence="3">JCM 6305</strain>
    </source>
</reference>
<protein>
    <submittedName>
        <fullName evidence="2">MBL fold metallo-hydrolase</fullName>
    </submittedName>
</protein>
<dbReference type="InterPro" id="IPR050114">
    <property type="entry name" value="UPF0173_UPF0282_UlaG_hydrolase"/>
</dbReference>
<dbReference type="PANTHER" id="PTHR43546">
    <property type="entry name" value="UPF0173 METAL-DEPENDENT HYDROLASE MJ1163-RELATED"/>
    <property type="match status" value="1"/>
</dbReference>
<name>A0ABP5WUL5_9ACTN</name>
<sequence>MRTMTSAPPAGAAEILFVGNATLLIRYGDLTLLTDPNFLHRGQYAYLGKGLLSKRLTEPALSVDELPPDLDAVILSHLHGDHWDRVARRRLPRSLPIVTTPHASRRLQGLHGFSRATGLPTWHDHVLLRGRSQVRVTALPGRHGPGAARFLVPPVMGSLLEFGDPGGPVRLRMYLSGDTLVFPGIEEIARRCPDIHLAVVHLGGTTLPGGLLVTMDGTQGADLVSLVRPRRVLPVHYDDYSVMKSPLSAFLRETERPGFPSTVIPCARGERVTVDANGLVDRDSAVSV</sequence>
<organism evidence="2 3">
    <name type="scientific">Streptomyces macrosporus</name>
    <dbReference type="NCBI Taxonomy" id="44032"/>
    <lineage>
        <taxon>Bacteria</taxon>
        <taxon>Bacillati</taxon>
        <taxon>Actinomycetota</taxon>
        <taxon>Actinomycetes</taxon>
        <taxon>Kitasatosporales</taxon>
        <taxon>Streptomycetaceae</taxon>
        <taxon>Streptomyces</taxon>
    </lineage>
</organism>
<dbReference type="Pfam" id="PF12706">
    <property type="entry name" value="Lactamase_B_2"/>
    <property type="match status" value="1"/>
</dbReference>
<dbReference type="Proteomes" id="UP001501638">
    <property type="component" value="Unassembled WGS sequence"/>
</dbReference>
<evidence type="ECO:0000313" key="3">
    <source>
        <dbReference type="Proteomes" id="UP001501638"/>
    </source>
</evidence>
<feature type="domain" description="Metallo-beta-lactamase" evidence="1">
    <location>
        <begin position="53"/>
        <end position="237"/>
    </location>
</feature>
<gene>
    <name evidence="2" type="ORF">GCM10010405_16130</name>
</gene>
<dbReference type="SUPFAM" id="SSF56281">
    <property type="entry name" value="Metallo-hydrolase/oxidoreductase"/>
    <property type="match status" value="1"/>
</dbReference>
<dbReference type="PANTHER" id="PTHR43546:SF7">
    <property type="entry name" value="METALLO-BETA-LACTAMASE DOMAIN-CONTAINING PROTEIN"/>
    <property type="match status" value="1"/>
</dbReference>
<accession>A0ABP5WUL5</accession>
<keyword evidence="3" id="KW-1185">Reference proteome</keyword>
<evidence type="ECO:0000259" key="1">
    <source>
        <dbReference type="Pfam" id="PF12706"/>
    </source>
</evidence>
<evidence type="ECO:0000313" key="2">
    <source>
        <dbReference type="EMBL" id="GAA2433898.1"/>
    </source>
</evidence>
<proteinExistence type="predicted"/>